<comment type="caution">
    <text evidence="2">The sequence shown here is derived from an EMBL/GenBank/DDBJ whole genome shotgun (WGS) entry which is preliminary data.</text>
</comment>
<name>A0A0F6AD02_9GAMM</name>
<feature type="chain" id="PRO_5002499653" description="PKD/Chitinase domain-containing protein" evidence="1">
    <location>
        <begin position="30"/>
        <end position="420"/>
    </location>
</feature>
<evidence type="ECO:0000256" key="1">
    <source>
        <dbReference type="SAM" id="SignalP"/>
    </source>
</evidence>
<dbReference type="PATRIC" id="fig|1129367.4.peg.2157"/>
<reference evidence="2 3" key="1">
    <citation type="journal article" date="2015" name="BMC Genomics">
        <title>Genome mining reveals unlocked bioactive potential of marine Gram-negative bacteria.</title>
        <authorList>
            <person name="Machado H."/>
            <person name="Sonnenschein E.C."/>
            <person name="Melchiorsen J."/>
            <person name="Gram L."/>
        </authorList>
    </citation>
    <scope>NUCLEOTIDE SEQUENCE [LARGE SCALE GENOMIC DNA]</scope>
    <source>
        <strain evidence="2 3">S4054</strain>
    </source>
</reference>
<keyword evidence="1" id="KW-0732">Signal</keyword>
<sequence length="420" mass="45367">MQSTIEKQVMMTKKLVLTAAVALSLSACGGGSGGSNDPSPTVTSQTITYQALPTFVDVNEGQQVRLSLNTKGSGASDLKFDWQVSFDNQPLTITGQGSDSISFTAPEVDGRRTVQVRVSLSEDSAANTFGFQDQFLTVNVADLTPSEPTITPDNELGSEVTEIDMTGVTAGSTWIETQNTYTKEAQLDNTHIAVNSQLTRSLIVESVDQNNQTIKTDYCGFKDVTSVDLTSVFASASCASDNRTRQFFQKEGSFSVVEKCDDTVIGQSTFKQKSAESITNFGNLTINFDNYPKLENSACGVVLSSEIESINQDNEVLATAEVTAFRLITEYEGNDFEVLFSFEGTTDDFLVSIGGIIGAQNKAIIQSGSYAELNGEDSRGMLTLDFGNTPLNFKGTFDLTIPRAMAVDEQLEGEFELVLE</sequence>
<evidence type="ECO:0008006" key="4">
    <source>
        <dbReference type="Google" id="ProtNLM"/>
    </source>
</evidence>
<dbReference type="EMBL" id="AUXW01000139">
    <property type="protein sequence ID" value="KKE84092.1"/>
    <property type="molecule type" value="Genomic_DNA"/>
</dbReference>
<feature type="signal peptide" evidence="1">
    <location>
        <begin position="1"/>
        <end position="29"/>
    </location>
</feature>
<dbReference type="AlphaFoldDB" id="A0A0F6AD02"/>
<gene>
    <name evidence="2" type="ORF">N479_11825</name>
</gene>
<evidence type="ECO:0000313" key="3">
    <source>
        <dbReference type="Proteomes" id="UP000033434"/>
    </source>
</evidence>
<accession>A0A0F6AD02</accession>
<proteinExistence type="predicted"/>
<evidence type="ECO:0000313" key="2">
    <source>
        <dbReference type="EMBL" id="KKE84092.1"/>
    </source>
</evidence>
<dbReference type="Proteomes" id="UP000033434">
    <property type="component" value="Unassembled WGS sequence"/>
</dbReference>
<protein>
    <recommendedName>
        <fullName evidence="4">PKD/Chitinase domain-containing protein</fullName>
    </recommendedName>
</protein>
<organism evidence="2 3">
    <name type="scientific">Pseudoalteromonas luteoviolacea S4054</name>
    <dbReference type="NCBI Taxonomy" id="1129367"/>
    <lineage>
        <taxon>Bacteria</taxon>
        <taxon>Pseudomonadati</taxon>
        <taxon>Pseudomonadota</taxon>
        <taxon>Gammaproteobacteria</taxon>
        <taxon>Alteromonadales</taxon>
        <taxon>Pseudoalteromonadaceae</taxon>
        <taxon>Pseudoalteromonas</taxon>
    </lineage>
</organism>
<dbReference type="RefSeq" id="WP_046355816.1">
    <property type="nucleotide sequence ID" value="NZ_AUXW01000139.1"/>
</dbReference>
<dbReference type="PROSITE" id="PS51257">
    <property type="entry name" value="PROKAR_LIPOPROTEIN"/>
    <property type="match status" value="1"/>
</dbReference>